<keyword evidence="6" id="KW-0456">Lyase</keyword>
<sequence length="454" mass="49485">MTQITFWSEDHPMAHLTALDTFDVRFPTSRELDGSDAMNPDPDYSAAYVVLRTDDPAGPQGHGFAFTIGRGNDVQRVAIESLTALVVGRSVAEIAGDLGGFARALSADSQLRWLGPEKGVMHMAVGAVINAAWDLVAKLAGKPLWQLVAEMSPEQIVDLLDFRYLTDALTPEEALALLRRAEPGRRQRMDRLLATGYPAYTTSPGWLGYSDEKLARLARQAVADGFRTIKIKVGRDVDEDVHRLKIARAAIGPDIGLAVDANQRWDVDAAVQWIARLAPADPAWVEEPTSPDDILGHAEIRRRVAPVRISTGEHGQNRILFKQLFQAGAVDIVQIDAARVAGVNENLAILLLAAKFGIPVVPHAGGVGLCELVQHLAMIDYVVVSGSVEGRAIEFVDHLHEHFRFPVRVVGGHYLAPREPGFSAELLPASLRDYEYPTGAAWRAAPSAHHQENS</sequence>
<accession>K0F1A0</accession>
<dbReference type="EMBL" id="CP003876">
    <property type="protein sequence ID" value="AFU01461.1"/>
    <property type="molecule type" value="Genomic_DNA"/>
</dbReference>
<dbReference type="Gene3D" id="3.20.20.120">
    <property type="entry name" value="Enolase-like C-terminal domain"/>
    <property type="match status" value="1"/>
</dbReference>
<keyword evidence="5" id="KW-0460">Magnesium</keyword>
<dbReference type="GO" id="GO:0009063">
    <property type="term" value="P:amino acid catabolic process"/>
    <property type="evidence" value="ECO:0007669"/>
    <property type="project" value="InterPro"/>
</dbReference>
<dbReference type="EC" id="4.2.1.68" evidence="3"/>
<dbReference type="SFLD" id="SFLDF00111">
    <property type="entry name" value="L-fuconate_dehydratase"/>
    <property type="match status" value="1"/>
</dbReference>
<dbReference type="FunFam" id="3.20.20.120:FF:000007">
    <property type="entry name" value="Mitochondrial enolase superfamily member 1"/>
    <property type="match status" value="1"/>
</dbReference>
<evidence type="ECO:0000256" key="6">
    <source>
        <dbReference type="ARBA" id="ARBA00023239"/>
    </source>
</evidence>
<dbReference type="Pfam" id="PF02746">
    <property type="entry name" value="MR_MLE_N"/>
    <property type="match status" value="1"/>
</dbReference>
<dbReference type="InterPro" id="IPR046945">
    <property type="entry name" value="RHMD-like"/>
</dbReference>
<keyword evidence="9" id="KW-1185">Reference proteome</keyword>
<dbReference type="Proteomes" id="UP000006304">
    <property type="component" value="Chromosome"/>
</dbReference>
<dbReference type="InterPro" id="IPR034610">
    <property type="entry name" value="L-fuconate_dehydratase"/>
</dbReference>
<comment type="cofactor">
    <cofactor evidence="2">
        <name>Mg(2+)</name>
        <dbReference type="ChEBI" id="CHEBI:18420"/>
    </cofactor>
</comment>
<dbReference type="SUPFAM" id="SSF51604">
    <property type="entry name" value="Enolase C-terminal domain-like"/>
    <property type="match status" value="1"/>
</dbReference>
<dbReference type="SMART" id="SM00922">
    <property type="entry name" value="MR_MLE"/>
    <property type="match status" value="1"/>
</dbReference>
<dbReference type="InterPro" id="IPR013342">
    <property type="entry name" value="Mandelate_racemase_C"/>
</dbReference>
<comment type="catalytic activity">
    <reaction evidence="1">
        <text>L-fuconate = 2-dehydro-3-deoxy-L-fuconate + H2O</text>
        <dbReference type="Rhea" id="RHEA:22772"/>
        <dbReference type="ChEBI" id="CHEBI:15377"/>
        <dbReference type="ChEBI" id="CHEBI:21291"/>
        <dbReference type="ChEBI" id="CHEBI:37448"/>
        <dbReference type="EC" id="4.2.1.68"/>
    </reaction>
</comment>
<feature type="domain" description="Mandelate racemase/muconate lactonizing enzyme C-terminal" evidence="7">
    <location>
        <begin position="211"/>
        <end position="307"/>
    </location>
</feature>
<evidence type="ECO:0000313" key="8">
    <source>
        <dbReference type="EMBL" id="AFU01461.1"/>
    </source>
</evidence>
<evidence type="ECO:0000256" key="4">
    <source>
        <dbReference type="ARBA" id="ARBA00022723"/>
    </source>
</evidence>
<dbReference type="eggNOG" id="COG4948">
    <property type="taxonomic scope" value="Bacteria"/>
</dbReference>
<dbReference type="Pfam" id="PF13378">
    <property type="entry name" value="MR_MLE_C"/>
    <property type="match status" value="1"/>
</dbReference>
<dbReference type="Gene3D" id="3.30.390.10">
    <property type="entry name" value="Enolase-like, N-terminal domain"/>
    <property type="match status" value="1"/>
</dbReference>
<dbReference type="InterPro" id="IPR013341">
    <property type="entry name" value="Mandelate_racemase_N_dom"/>
</dbReference>
<dbReference type="AlphaFoldDB" id="K0F1A0"/>
<dbReference type="SFLD" id="SFLDS00001">
    <property type="entry name" value="Enolase"/>
    <property type="match status" value="1"/>
</dbReference>
<evidence type="ECO:0000256" key="1">
    <source>
        <dbReference type="ARBA" id="ARBA00001737"/>
    </source>
</evidence>
<dbReference type="SFLD" id="SFLDG00179">
    <property type="entry name" value="mandelate_racemase"/>
    <property type="match status" value="1"/>
</dbReference>
<keyword evidence="4" id="KW-0479">Metal-binding</keyword>
<protein>
    <recommendedName>
        <fullName evidence="3">L-fuconate dehydratase</fullName>
        <ecNumber evidence="3">4.2.1.68</ecNumber>
    </recommendedName>
</protein>
<dbReference type="PROSITE" id="PS00909">
    <property type="entry name" value="MR_MLE_2"/>
    <property type="match status" value="1"/>
</dbReference>
<dbReference type="HOGENOM" id="CLU_030273_2_0_11"/>
<name>K0F1A0_NOCB7</name>
<dbReference type="SUPFAM" id="SSF54826">
    <property type="entry name" value="Enolase N-terminal domain-like"/>
    <property type="match status" value="1"/>
</dbReference>
<organism evidence="8 9">
    <name type="scientific">Nocardia brasiliensis (strain ATCC 700358 / HUJEG-1)</name>
    <dbReference type="NCBI Taxonomy" id="1133849"/>
    <lineage>
        <taxon>Bacteria</taxon>
        <taxon>Bacillati</taxon>
        <taxon>Actinomycetota</taxon>
        <taxon>Actinomycetes</taxon>
        <taxon>Mycobacteriales</taxon>
        <taxon>Nocardiaceae</taxon>
        <taxon>Nocardia</taxon>
    </lineage>
</organism>
<dbReference type="PANTHER" id="PTHR13794:SF58">
    <property type="entry name" value="MITOCHONDRIAL ENOLASE SUPERFAMILY MEMBER 1"/>
    <property type="match status" value="1"/>
</dbReference>
<dbReference type="InterPro" id="IPR029017">
    <property type="entry name" value="Enolase-like_N"/>
</dbReference>
<evidence type="ECO:0000256" key="2">
    <source>
        <dbReference type="ARBA" id="ARBA00001946"/>
    </source>
</evidence>
<dbReference type="PANTHER" id="PTHR13794">
    <property type="entry name" value="ENOLASE SUPERFAMILY, MANDELATE RACEMASE"/>
    <property type="match status" value="1"/>
</dbReference>
<proteinExistence type="predicted"/>
<dbReference type="STRING" id="1133849.O3I_017500"/>
<dbReference type="GO" id="GO:0050023">
    <property type="term" value="F:L-fuconate dehydratase activity"/>
    <property type="evidence" value="ECO:0007669"/>
    <property type="project" value="UniProtKB-EC"/>
</dbReference>
<dbReference type="InterPro" id="IPR018110">
    <property type="entry name" value="Mandel_Rmase/mucon_lact_enz_CS"/>
</dbReference>
<gene>
    <name evidence="8" type="ORF">O3I_017500</name>
</gene>
<evidence type="ECO:0000256" key="3">
    <source>
        <dbReference type="ARBA" id="ARBA00013142"/>
    </source>
</evidence>
<reference evidence="8 9" key="1">
    <citation type="journal article" date="2012" name="J. Bacteriol.">
        <title>Complete genome sequence of Nocardia brasiliensis HUJEG-1.</title>
        <authorList>
            <person name="Vera-Cabrera L."/>
            <person name="Ortiz-Lopez R."/>
            <person name="Elizondo-Gonzalez R."/>
            <person name="Perez-Maya A.A."/>
            <person name="Ocampo-Candiani J."/>
        </authorList>
    </citation>
    <scope>NUCLEOTIDE SEQUENCE [LARGE SCALE GENOMIC DNA]</scope>
    <source>
        <strain evidence="9">ATCC 700358</strain>
    </source>
</reference>
<dbReference type="KEGG" id="nbr:O3I_017500"/>
<dbReference type="InterPro" id="IPR029065">
    <property type="entry name" value="Enolase_C-like"/>
</dbReference>
<dbReference type="InterPro" id="IPR036849">
    <property type="entry name" value="Enolase-like_C_sf"/>
</dbReference>
<dbReference type="GO" id="GO:0016052">
    <property type="term" value="P:carbohydrate catabolic process"/>
    <property type="evidence" value="ECO:0007669"/>
    <property type="project" value="InterPro"/>
</dbReference>
<evidence type="ECO:0000256" key="5">
    <source>
        <dbReference type="ARBA" id="ARBA00022842"/>
    </source>
</evidence>
<evidence type="ECO:0000313" key="9">
    <source>
        <dbReference type="Proteomes" id="UP000006304"/>
    </source>
</evidence>
<dbReference type="GO" id="GO:0000287">
    <property type="term" value="F:magnesium ion binding"/>
    <property type="evidence" value="ECO:0007669"/>
    <property type="project" value="TreeGrafter"/>
</dbReference>
<evidence type="ECO:0000259" key="7">
    <source>
        <dbReference type="SMART" id="SM00922"/>
    </source>
</evidence>